<protein>
    <recommendedName>
        <fullName evidence="10">Olfactory receptor</fullName>
    </recommendedName>
</protein>
<dbReference type="GO" id="GO:0004930">
    <property type="term" value="F:G protein-coupled receptor activity"/>
    <property type="evidence" value="ECO:0007669"/>
    <property type="project" value="UniProtKB-KW"/>
</dbReference>
<keyword evidence="5 9" id="KW-0297">G-protein coupled receptor</keyword>
<organism evidence="12 13">
    <name type="scientific">Terrapene triunguis</name>
    <name type="common">Three-toed box turtle</name>
    <dbReference type="NCBI Taxonomy" id="2587831"/>
    <lineage>
        <taxon>Eukaryota</taxon>
        <taxon>Metazoa</taxon>
        <taxon>Chordata</taxon>
        <taxon>Craniata</taxon>
        <taxon>Vertebrata</taxon>
        <taxon>Euteleostomi</taxon>
        <taxon>Archelosauria</taxon>
        <taxon>Testudinata</taxon>
        <taxon>Testudines</taxon>
        <taxon>Cryptodira</taxon>
        <taxon>Durocryptodira</taxon>
        <taxon>Testudinoidea</taxon>
        <taxon>Emydidae</taxon>
        <taxon>Terrapene</taxon>
    </lineage>
</organism>
<dbReference type="InParanoid" id="A0A674JFH8"/>
<dbReference type="SUPFAM" id="SSF81321">
    <property type="entry name" value="Family A G protein-coupled receptor-like"/>
    <property type="match status" value="1"/>
</dbReference>
<feature type="transmembrane region" description="Helical" evidence="10">
    <location>
        <begin position="61"/>
        <end position="88"/>
    </location>
</feature>
<keyword evidence="6 10" id="KW-0472">Membrane</keyword>
<comment type="similarity">
    <text evidence="9">Belongs to the G-protein coupled receptor 1 family.</text>
</comment>
<name>A0A674JFH8_9SAUR</name>
<reference evidence="12" key="1">
    <citation type="submission" date="2025-08" db="UniProtKB">
        <authorList>
            <consortium name="Ensembl"/>
        </authorList>
    </citation>
    <scope>IDENTIFICATION</scope>
</reference>
<evidence type="ECO:0000256" key="2">
    <source>
        <dbReference type="ARBA" id="ARBA00004141"/>
    </source>
</evidence>
<evidence type="ECO:0000313" key="13">
    <source>
        <dbReference type="Proteomes" id="UP000472274"/>
    </source>
</evidence>
<reference evidence="12" key="2">
    <citation type="submission" date="2025-09" db="UniProtKB">
        <authorList>
            <consortium name="Ensembl"/>
        </authorList>
    </citation>
    <scope>IDENTIFICATION</scope>
</reference>
<feature type="transmembrane region" description="Helical" evidence="10">
    <location>
        <begin position="26"/>
        <end position="49"/>
    </location>
</feature>
<gene>
    <name evidence="12" type="primary">LOC112120795</name>
</gene>
<dbReference type="InterPro" id="IPR000276">
    <property type="entry name" value="GPCR_Rhodpsn"/>
</dbReference>
<feature type="transmembrane region" description="Helical" evidence="10">
    <location>
        <begin position="141"/>
        <end position="165"/>
    </location>
</feature>
<sequence>ENHMGNHTTVTEFILLGFTDNQHLRVMLFVVFLLIYLLILVGNLGMVTLIRIESQLHTPMYFFLGNLALLDVGYSTVIAPQTLMAFAVESKAITFTGCALQFYFFCIAVSCECCLLGVMAYDRFTAICSPLLYTVIMSKRFCVLLVLGSYLASWVNATVQTIFIFRLSFCGSNVINHFFCDVPPILKLACSDTHITDIVHFTFSTVIVTSNLLTVVISYVYIVVAILRINSTEGRRKAFSTCTSHLMSVTVFYGTVIFMYLRPSSKYSMDQDKIISVFYTLLIPMLNPLIYSLRNKEVKKAFRRIIGRFFFSVNVKVETLF</sequence>
<evidence type="ECO:0000256" key="1">
    <source>
        <dbReference type="ARBA" id="ARBA00002936"/>
    </source>
</evidence>
<dbReference type="GO" id="GO:0005886">
    <property type="term" value="C:plasma membrane"/>
    <property type="evidence" value="ECO:0007669"/>
    <property type="project" value="UniProtKB-SubCell"/>
</dbReference>
<evidence type="ECO:0000256" key="7">
    <source>
        <dbReference type="ARBA" id="ARBA00023170"/>
    </source>
</evidence>
<keyword evidence="3 9" id="KW-0812">Transmembrane</keyword>
<evidence type="ECO:0000256" key="10">
    <source>
        <dbReference type="RuleBase" id="RU363047"/>
    </source>
</evidence>
<dbReference type="Ensembl" id="ENSTMTT00000018755.1">
    <property type="protein sequence ID" value="ENSTMTP00000018109.1"/>
    <property type="gene ID" value="ENSTMTG00000013325.1"/>
</dbReference>
<dbReference type="InterPro" id="IPR017452">
    <property type="entry name" value="GPCR_Rhodpsn_7TM"/>
</dbReference>
<dbReference type="AlphaFoldDB" id="A0A674JFH8"/>
<keyword evidence="10" id="KW-1003">Cell membrane</keyword>
<comment type="function">
    <text evidence="1">Odorant receptor.</text>
</comment>
<evidence type="ECO:0000259" key="11">
    <source>
        <dbReference type="PROSITE" id="PS50262"/>
    </source>
</evidence>
<feature type="transmembrane region" description="Helical" evidence="10">
    <location>
        <begin position="239"/>
        <end position="261"/>
    </location>
</feature>
<dbReference type="Proteomes" id="UP000472274">
    <property type="component" value="Unplaced"/>
</dbReference>
<evidence type="ECO:0000256" key="8">
    <source>
        <dbReference type="ARBA" id="ARBA00023224"/>
    </source>
</evidence>
<proteinExistence type="inferred from homology"/>
<dbReference type="FunFam" id="1.20.1070.10:FF:000003">
    <property type="entry name" value="Olfactory receptor"/>
    <property type="match status" value="1"/>
</dbReference>
<dbReference type="PRINTS" id="PR00237">
    <property type="entry name" value="GPCRRHODOPSN"/>
</dbReference>
<comment type="subcellular location">
    <subcellularLocation>
        <location evidence="10">Cell membrane</location>
        <topology evidence="10">Multi-pass membrane protein</topology>
    </subcellularLocation>
    <subcellularLocation>
        <location evidence="2">Membrane</location>
        <topology evidence="2">Multi-pass membrane protein</topology>
    </subcellularLocation>
</comment>
<dbReference type="PROSITE" id="PS50262">
    <property type="entry name" value="G_PROTEIN_RECEP_F1_2"/>
    <property type="match status" value="1"/>
</dbReference>
<accession>A0A674JFH8</accession>
<dbReference type="Pfam" id="PF13853">
    <property type="entry name" value="7tm_4"/>
    <property type="match status" value="1"/>
</dbReference>
<dbReference type="PANTHER" id="PTHR48018">
    <property type="entry name" value="OLFACTORY RECEPTOR"/>
    <property type="match status" value="1"/>
</dbReference>
<dbReference type="PRINTS" id="PR00245">
    <property type="entry name" value="OLFACTORYR"/>
</dbReference>
<feature type="transmembrane region" description="Helical" evidence="10">
    <location>
        <begin position="100"/>
        <end position="121"/>
    </location>
</feature>
<dbReference type="InterPro" id="IPR000725">
    <property type="entry name" value="Olfact_rcpt"/>
</dbReference>
<keyword evidence="10" id="KW-0716">Sensory transduction</keyword>
<dbReference type="PROSITE" id="PS00237">
    <property type="entry name" value="G_PROTEIN_RECEP_F1_1"/>
    <property type="match status" value="1"/>
</dbReference>
<keyword evidence="7 9" id="KW-0675">Receptor</keyword>
<dbReference type="CDD" id="cd15230">
    <property type="entry name" value="7tmA_OR5-like"/>
    <property type="match status" value="1"/>
</dbReference>
<feature type="transmembrane region" description="Helical" evidence="10">
    <location>
        <begin position="201"/>
        <end position="227"/>
    </location>
</feature>
<dbReference type="GeneTree" id="ENSGT01140000282552"/>
<evidence type="ECO:0000313" key="12">
    <source>
        <dbReference type="Ensembl" id="ENSTMTP00000018109.1"/>
    </source>
</evidence>
<evidence type="ECO:0000256" key="4">
    <source>
        <dbReference type="ARBA" id="ARBA00022989"/>
    </source>
</evidence>
<evidence type="ECO:0000256" key="3">
    <source>
        <dbReference type="ARBA" id="ARBA00022692"/>
    </source>
</evidence>
<evidence type="ECO:0000256" key="5">
    <source>
        <dbReference type="ARBA" id="ARBA00023040"/>
    </source>
</evidence>
<keyword evidence="4 10" id="KW-1133">Transmembrane helix</keyword>
<dbReference type="GO" id="GO:0004984">
    <property type="term" value="F:olfactory receptor activity"/>
    <property type="evidence" value="ECO:0007669"/>
    <property type="project" value="InterPro"/>
</dbReference>
<evidence type="ECO:0000256" key="6">
    <source>
        <dbReference type="ARBA" id="ARBA00023136"/>
    </source>
</evidence>
<dbReference type="Gene3D" id="1.20.1070.10">
    <property type="entry name" value="Rhodopsin 7-helix transmembrane proteins"/>
    <property type="match status" value="1"/>
</dbReference>
<keyword evidence="8 9" id="KW-0807">Transducer</keyword>
<feature type="transmembrane region" description="Helical" evidence="10">
    <location>
        <begin position="273"/>
        <end position="293"/>
    </location>
</feature>
<keyword evidence="13" id="KW-1185">Reference proteome</keyword>
<feature type="domain" description="G-protein coupled receptors family 1 profile" evidence="11">
    <location>
        <begin position="42"/>
        <end position="291"/>
    </location>
</feature>
<keyword evidence="10" id="KW-0552">Olfaction</keyword>
<evidence type="ECO:0000256" key="9">
    <source>
        <dbReference type="RuleBase" id="RU000688"/>
    </source>
</evidence>